<dbReference type="GeneID" id="30146366"/>
<feature type="domain" description="GST N-terminal" evidence="1">
    <location>
        <begin position="18"/>
        <end position="103"/>
    </location>
</feature>
<dbReference type="InterPro" id="IPR036282">
    <property type="entry name" value="Glutathione-S-Trfase_C_sf"/>
</dbReference>
<dbReference type="SUPFAM" id="SSF52833">
    <property type="entry name" value="Thioredoxin-like"/>
    <property type="match status" value="1"/>
</dbReference>
<accession>A0A1E3QSF7</accession>
<evidence type="ECO:0000313" key="3">
    <source>
        <dbReference type="Proteomes" id="UP000094336"/>
    </source>
</evidence>
<dbReference type="Pfam" id="PF13417">
    <property type="entry name" value="GST_N_3"/>
    <property type="match status" value="1"/>
</dbReference>
<dbReference type="Gene3D" id="1.20.1050.10">
    <property type="match status" value="1"/>
</dbReference>
<organism evidence="2 3">
    <name type="scientific">Babjeviella inositovora NRRL Y-12698</name>
    <dbReference type="NCBI Taxonomy" id="984486"/>
    <lineage>
        <taxon>Eukaryota</taxon>
        <taxon>Fungi</taxon>
        <taxon>Dikarya</taxon>
        <taxon>Ascomycota</taxon>
        <taxon>Saccharomycotina</taxon>
        <taxon>Pichiomycetes</taxon>
        <taxon>Serinales incertae sedis</taxon>
        <taxon>Babjeviella</taxon>
    </lineage>
</organism>
<dbReference type="OrthoDB" id="4951845at2759"/>
<dbReference type="STRING" id="984486.A0A1E3QSF7"/>
<dbReference type="RefSeq" id="XP_018985949.1">
    <property type="nucleotide sequence ID" value="XM_019128513.1"/>
</dbReference>
<dbReference type="InterPro" id="IPR004045">
    <property type="entry name" value="Glutathione_S-Trfase_N"/>
</dbReference>
<dbReference type="InterPro" id="IPR036249">
    <property type="entry name" value="Thioredoxin-like_sf"/>
</dbReference>
<dbReference type="SUPFAM" id="SSF47616">
    <property type="entry name" value="GST C-terminal domain-like"/>
    <property type="match status" value="1"/>
</dbReference>
<reference evidence="3" key="1">
    <citation type="submission" date="2016-05" db="EMBL/GenBank/DDBJ databases">
        <title>Comparative genomics of biotechnologically important yeasts.</title>
        <authorList>
            <consortium name="DOE Joint Genome Institute"/>
            <person name="Riley R."/>
            <person name="Haridas S."/>
            <person name="Wolfe K.H."/>
            <person name="Lopes M.R."/>
            <person name="Hittinger C.T."/>
            <person name="Goker M."/>
            <person name="Salamov A."/>
            <person name="Wisecaver J."/>
            <person name="Long T.M."/>
            <person name="Aerts A.L."/>
            <person name="Barry K."/>
            <person name="Choi C."/>
            <person name="Clum A."/>
            <person name="Coughlan A.Y."/>
            <person name="Deshpande S."/>
            <person name="Douglass A.P."/>
            <person name="Hanson S.J."/>
            <person name="Klenk H.-P."/>
            <person name="Labutti K."/>
            <person name="Lapidus A."/>
            <person name="Lindquist E."/>
            <person name="Lipzen A."/>
            <person name="Meier-Kolthoff J.P."/>
            <person name="Ohm R.A."/>
            <person name="Otillar R.P."/>
            <person name="Pangilinan J."/>
            <person name="Peng Y."/>
            <person name="Rokas A."/>
            <person name="Rosa C.A."/>
            <person name="Scheuner C."/>
            <person name="Sibirny A.A."/>
            <person name="Slot J.C."/>
            <person name="Stielow J.B."/>
            <person name="Sun H."/>
            <person name="Kurtzman C.P."/>
            <person name="Blackwell M."/>
            <person name="Grigoriev I.V."/>
            <person name="Jeffries T.W."/>
        </authorList>
    </citation>
    <scope>NUCLEOTIDE SEQUENCE [LARGE SCALE GENOMIC DNA]</scope>
    <source>
        <strain evidence="3">NRRL Y-12698</strain>
    </source>
</reference>
<evidence type="ECO:0000313" key="2">
    <source>
        <dbReference type="EMBL" id="ODQ80621.1"/>
    </source>
</evidence>
<dbReference type="AlphaFoldDB" id="A0A1E3QSF7"/>
<keyword evidence="3" id="KW-1185">Reference proteome</keyword>
<dbReference type="Proteomes" id="UP000094336">
    <property type="component" value="Unassembled WGS sequence"/>
</dbReference>
<dbReference type="EMBL" id="KV454429">
    <property type="protein sequence ID" value="ODQ80621.1"/>
    <property type="molecule type" value="Genomic_DNA"/>
</dbReference>
<sequence length="259" mass="29558">MSDAKTTVITDQVVLWDISSKIPGKIWSPNTMKVRAVLNFRGIPFETQFFTYSTFPALLEKEGVKPWPQAPHYTLPAISHKGKTIMGSDQIVAYLEKEFPHSRSVYPTPEALEEATSMCSLVPTLEGVTAPTAGAFVSGIMEDVDQKYFLWKFDERDGIIDIPKLLDDPAAILENWDLIQRFFNGFEGFTSKNFSAEQLGRLKSGKYLFGDHCSYADILYFSLLFWTVIGYSQDKSRTSELITDEWLRDWWARMSIYTV</sequence>
<gene>
    <name evidence="2" type="ORF">BABINDRAFT_160876</name>
</gene>
<dbReference type="PROSITE" id="PS50404">
    <property type="entry name" value="GST_NTER"/>
    <property type="match status" value="1"/>
</dbReference>
<evidence type="ECO:0000259" key="1">
    <source>
        <dbReference type="PROSITE" id="PS50404"/>
    </source>
</evidence>
<protein>
    <recommendedName>
        <fullName evidence="1">GST N-terminal domain-containing protein</fullName>
    </recommendedName>
</protein>
<dbReference type="Gene3D" id="3.40.30.10">
    <property type="entry name" value="Glutaredoxin"/>
    <property type="match status" value="1"/>
</dbReference>
<proteinExistence type="predicted"/>
<name>A0A1E3QSF7_9ASCO</name>